<dbReference type="InterPro" id="IPR006595">
    <property type="entry name" value="CTLH_C"/>
</dbReference>
<dbReference type="InterPro" id="IPR024964">
    <property type="entry name" value="CTLH/CRA"/>
</dbReference>
<accession>A0A4Q9L2E6</accession>
<evidence type="ECO:0000259" key="1">
    <source>
        <dbReference type="PROSITE" id="PS50897"/>
    </source>
</evidence>
<dbReference type="EMBL" id="PITK01000144">
    <property type="protein sequence ID" value="TBU20037.1"/>
    <property type="molecule type" value="Genomic_DNA"/>
</dbReference>
<evidence type="ECO:0000313" key="5">
    <source>
        <dbReference type="Proteomes" id="UP000292282"/>
    </source>
</evidence>
<protein>
    <submittedName>
        <fullName evidence="3">CTLH/CRA domain-containing protein</fullName>
    </submittedName>
</protein>
<name>A0A4Q9L2E6_9MICR</name>
<dbReference type="VEuPathDB" id="MicrosporidiaDB:CWI37_0933p0030"/>
<dbReference type="AlphaFoldDB" id="A0A4Q9L2E6"/>
<dbReference type="Proteomes" id="UP000292362">
    <property type="component" value="Unassembled WGS sequence"/>
</dbReference>
<sequence length="193" mass="23012">MRLREHVDDSEIEKLCEEVILDHLIYARAENTAKLFSERLNIKDIQGIDFLKKRKEICDFISKKQIEEAFKSIKKYFPFLFETSDETEKKLIDDLFKQMFIDYVEQGDFQKAINTAKEFLEKNNFGFDPHVFSILGYSDFENHNIKKFFNSERSSKLVENFNEVIYKRVKGHSNSLLHTLLLHYSSVLYFLNK</sequence>
<reference evidence="5 6" key="1">
    <citation type="submission" date="2017-12" db="EMBL/GenBank/DDBJ databases">
        <authorList>
            <person name="Pombert J.-F."/>
            <person name="Haag K.L."/>
            <person name="Ebert D."/>
        </authorList>
    </citation>
    <scope>NUCLEOTIDE SEQUENCE [LARGE SCALE GENOMIC DNA]</scope>
    <source>
        <strain evidence="3">FI-OER-3-3</strain>
        <strain evidence="4">IL-G-3</strain>
    </source>
</reference>
<dbReference type="Pfam" id="PF10607">
    <property type="entry name" value="CTLH"/>
    <property type="match status" value="1"/>
</dbReference>
<dbReference type="Proteomes" id="UP000292282">
    <property type="component" value="Unassembled WGS sequence"/>
</dbReference>
<evidence type="ECO:0000313" key="4">
    <source>
        <dbReference type="EMBL" id="TBU20037.1"/>
    </source>
</evidence>
<proteinExistence type="predicted"/>
<feature type="domain" description="CTLH" evidence="1">
    <location>
        <begin position="50"/>
        <end position="111"/>
    </location>
</feature>
<comment type="caution">
    <text evidence="3">The sequence shown here is derived from an EMBL/GenBank/DDBJ whole genome shotgun (WGS) entry which is preliminary data.</text>
</comment>
<evidence type="ECO:0000313" key="3">
    <source>
        <dbReference type="EMBL" id="TBU00670.1"/>
    </source>
</evidence>
<dbReference type="OrthoDB" id="2415936at2759"/>
<evidence type="ECO:0000313" key="2">
    <source>
        <dbReference type="EMBL" id="TBT96981.1"/>
    </source>
</evidence>
<keyword evidence="5" id="KW-1185">Reference proteome</keyword>
<organism evidence="3 6">
    <name type="scientific">Hamiltosporidium tvaerminnensis</name>
    <dbReference type="NCBI Taxonomy" id="1176355"/>
    <lineage>
        <taxon>Eukaryota</taxon>
        <taxon>Fungi</taxon>
        <taxon>Fungi incertae sedis</taxon>
        <taxon>Microsporidia</taxon>
        <taxon>Dubosqiidae</taxon>
        <taxon>Hamiltosporidium</taxon>
    </lineage>
</organism>
<dbReference type="PROSITE" id="PS50897">
    <property type="entry name" value="CTLH"/>
    <property type="match status" value="1"/>
</dbReference>
<dbReference type="VEuPathDB" id="MicrosporidiaDB:CWI37_2590p0010"/>
<evidence type="ECO:0000313" key="6">
    <source>
        <dbReference type="Proteomes" id="UP000292362"/>
    </source>
</evidence>
<gene>
    <name evidence="3" type="ORF">CWI37_0933p0030</name>
    <name evidence="2" type="ORF">CWI37_2590p0010</name>
    <name evidence="4" type="ORF">CWI38_0144p0050</name>
</gene>
<dbReference type="EMBL" id="PITJ01002590">
    <property type="protein sequence ID" value="TBT96981.1"/>
    <property type="molecule type" value="Genomic_DNA"/>
</dbReference>
<dbReference type="VEuPathDB" id="MicrosporidiaDB:CWI38_0144p0050"/>
<dbReference type="EMBL" id="PITJ01000933">
    <property type="protein sequence ID" value="TBU00670.1"/>
    <property type="molecule type" value="Genomic_DNA"/>
</dbReference>